<proteinExistence type="predicted"/>
<feature type="compositionally biased region" description="Polar residues" evidence="1">
    <location>
        <begin position="103"/>
        <end position="115"/>
    </location>
</feature>
<organism evidence="2 3">
    <name type="scientific">Pipistrellus kuhlii</name>
    <name type="common">Kuhl's pipistrelle</name>
    <dbReference type="NCBI Taxonomy" id="59472"/>
    <lineage>
        <taxon>Eukaryota</taxon>
        <taxon>Metazoa</taxon>
        <taxon>Chordata</taxon>
        <taxon>Craniata</taxon>
        <taxon>Vertebrata</taxon>
        <taxon>Euteleostomi</taxon>
        <taxon>Mammalia</taxon>
        <taxon>Eutheria</taxon>
        <taxon>Laurasiatheria</taxon>
        <taxon>Chiroptera</taxon>
        <taxon>Yangochiroptera</taxon>
        <taxon>Vespertilionidae</taxon>
        <taxon>Pipistrellus</taxon>
    </lineage>
</organism>
<feature type="region of interest" description="Disordered" evidence="1">
    <location>
        <begin position="222"/>
        <end position="279"/>
    </location>
</feature>
<dbReference type="EMBL" id="JACAGB010000009">
    <property type="protein sequence ID" value="KAF6342993.1"/>
    <property type="molecule type" value="Genomic_DNA"/>
</dbReference>
<gene>
    <name evidence="2" type="ORF">mPipKuh1_010724</name>
</gene>
<dbReference type="Proteomes" id="UP000558488">
    <property type="component" value="Unassembled WGS sequence"/>
</dbReference>
<protein>
    <submittedName>
        <fullName evidence="2">Uncharacterized protein</fullName>
    </submittedName>
</protein>
<feature type="region of interest" description="Disordered" evidence="1">
    <location>
        <begin position="90"/>
        <end position="120"/>
    </location>
</feature>
<feature type="compositionally biased region" description="Low complexity" evidence="1">
    <location>
        <begin position="269"/>
        <end position="279"/>
    </location>
</feature>
<accession>A0A7J7WZY6</accession>
<reference evidence="2 3" key="1">
    <citation type="journal article" date="2020" name="Nature">
        <title>Six reference-quality genomes reveal evolution of bat adaptations.</title>
        <authorList>
            <person name="Jebb D."/>
            <person name="Huang Z."/>
            <person name="Pippel M."/>
            <person name="Hughes G.M."/>
            <person name="Lavrichenko K."/>
            <person name="Devanna P."/>
            <person name="Winkler S."/>
            <person name="Jermiin L.S."/>
            <person name="Skirmuntt E.C."/>
            <person name="Katzourakis A."/>
            <person name="Burkitt-Gray L."/>
            <person name="Ray D.A."/>
            <person name="Sullivan K.A.M."/>
            <person name="Roscito J.G."/>
            <person name="Kirilenko B.M."/>
            <person name="Davalos L.M."/>
            <person name="Corthals A.P."/>
            <person name="Power M.L."/>
            <person name="Jones G."/>
            <person name="Ransome R.D."/>
            <person name="Dechmann D.K.N."/>
            <person name="Locatelli A.G."/>
            <person name="Puechmaille S.J."/>
            <person name="Fedrigo O."/>
            <person name="Jarvis E.D."/>
            <person name="Hiller M."/>
            <person name="Vernes S.C."/>
            <person name="Myers E.W."/>
            <person name="Teeling E.C."/>
        </authorList>
    </citation>
    <scope>NUCLEOTIDE SEQUENCE [LARGE SCALE GENOMIC DNA]</scope>
    <source>
        <strain evidence="2">MPipKuh1</strain>
        <tissue evidence="2">Flight muscle</tissue>
    </source>
</reference>
<sequence length="368" mass="38825">MGGVFGLSQVPSVGKGAPVHLTADPLHSASPPRGSTNKTPVVWPRRHGASYPTGRPTAAPRHQMCWNVVGCFRGWGAPWAWERTGRARGLSSRGWKGRGRSRPQGSCAGSVSSSRGVPASRLWSGCQPHLRESPGGNPGSPAQGEVSGLFCFALFCLSQSLLEAFVTFLTGGWSLLSPSRLLLGPWAGASAFLLLPHGPRAELPPLGGRSLLRAVGIGAPSASSGCPREGAGREEPPSPSCSFPSLRQSQSELPPPPIFGKREPRAERTSGLISLPGPSSLTLLTRQNRTLCPSFSVASSRKPARLSRGLRWSPPTLSSALASQSTVGLKELKPEWAWSSAYFPPRATLTALPPEPPGFSLPHGNRGR</sequence>
<keyword evidence="3" id="KW-1185">Reference proteome</keyword>
<evidence type="ECO:0000313" key="3">
    <source>
        <dbReference type="Proteomes" id="UP000558488"/>
    </source>
</evidence>
<feature type="region of interest" description="Disordered" evidence="1">
    <location>
        <begin position="1"/>
        <end position="57"/>
    </location>
</feature>
<evidence type="ECO:0000256" key="1">
    <source>
        <dbReference type="SAM" id="MobiDB-lite"/>
    </source>
</evidence>
<evidence type="ECO:0000313" key="2">
    <source>
        <dbReference type="EMBL" id="KAF6342993.1"/>
    </source>
</evidence>
<comment type="caution">
    <text evidence="2">The sequence shown here is derived from an EMBL/GenBank/DDBJ whole genome shotgun (WGS) entry which is preliminary data.</text>
</comment>
<name>A0A7J7WZY6_PIPKU</name>
<feature type="region of interest" description="Disordered" evidence="1">
    <location>
        <begin position="347"/>
        <end position="368"/>
    </location>
</feature>
<dbReference type="AlphaFoldDB" id="A0A7J7WZY6"/>